<dbReference type="Proteomes" id="UP001305652">
    <property type="component" value="Chromosome"/>
</dbReference>
<dbReference type="PANTHER" id="PTHR42680">
    <property type="entry name" value="DCTP DEAMINASE"/>
    <property type="match status" value="1"/>
</dbReference>
<dbReference type="InterPro" id="IPR036157">
    <property type="entry name" value="dUTPase-like_sf"/>
</dbReference>
<dbReference type="PANTHER" id="PTHR42680:SF3">
    <property type="entry name" value="DCTP DEAMINASE"/>
    <property type="match status" value="1"/>
</dbReference>
<protein>
    <submittedName>
        <fullName evidence="3">dCTP deaminase</fullName>
    </submittedName>
</protein>
<dbReference type="InterPro" id="IPR033704">
    <property type="entry name" value="dUTPase_trimeric"/>
</dbReference>
<dbReference type="GO" id="GO:0008829">
    <property type="term" value="F:dCTP deaminase activity"/>
    <property type="evidence" value="ECO:0007669"/>
    <property type="project" value="InterPro"/>
</dbReference>
<evidence type="ECO:0000313" key="4">
    <source>
        <dbReference type="Proteomes" id="UP001305652"/>
    </source>
</evidence>
<dbReference type="InterPro" id="IPR011962">
    <property type="entry name" value="dCTP_deaminase"/>
</dbReference>
<dbReference type="GeneID" id="85731498"/>
<proteinExistence type="predicted"/>
<accession>A0AAX4FUQ9</accession>
<evidence type="ECO:0000256" key="2">
    <source>
        <dbReference type="ARBA" id="ARBA00023080"/>
    </source>
</evidence>
<dbReference type="KEGG" id="mrc:R6Y96_00035"/>
<keyword evidence="4" id="KW-1185">Reference proteome</keyword>
<dbReference type="RefSeq" id="WP_318621390.1">
    <property type="nucleotide sequence ID" value="NZ_CP137642.1"/>
</dbReference>
<keyword evidence="2" id="KW-0546">Nucleotide metabolism</keyword>
<dbReference type="EMBL" id="CP137642">
    <property type="protein sequence ID" value="WOX57682.1"/>
    <property type="molecule type" value="Genomic_DNA"/>
</dbReference>
<organism evidence="3 4">
    <name type="scientific">Methanoculleus receptaculi</name>
    <dbReference type="NCBI Taxonomy" id="394967"/>
    <lineage>
        <taxon>Archaea</taxon>
        <taxon>Methanobacteriati</taxon>
        <taxon>Methanobacteriota</taxon>
        <taxon>Stenosarchaea group</taxon>
        <taxon>Methanomicrobia</taxon>
        <taxon>Methanomicrobiales</taxon>
        <taxon>Methanomicrobiaceae</taxon>
        <taxon>Methanoculleus</taxon>
    </lineage>
</organism>
<gene>
    <name evidence="3" type="ORF">R6Y96_00035</name>
</gene>
<keyword evidence="1" id="KW-0378">Hydrolase</keyword>
<dbReference type="Gene3D" id="2.70.40.10">
    <property type="match status" value="2"/>
</dbReference>
<dbReference type="GO" id="GO:0006229">
    <property type="term" value="P:dUTP biosynthetic process"/>
    <property type="evidence" value="ECO:0007669"/>
    <property type="project" value="InterPro"/>
</dbReference>
<name>A0AAX4FUQ9_9EURY</name>
<dbReference type="Pfam" id="PF22769">
    <property type="entry name" value="DCD"/>
    <property type="match status" value="1"/>
</dbReference>
<dbReference type="CDD" id="cd07557">
    <property type="entry name" value="trimeric_dUTPase"/>
    <property type="match status" value="1"/>
</dbReference>
<evidence type="ECO:0000313" key="3">
    <source>
        <dbReference type="EMBL" id="WOX57682.1"/>
    </source>
</evidence>
<dbReference type="AlphaFoldDB" id="A0AAX4FUQ9"/>
<evidence type="ECO:0000256" key="1">
    <source>
        <dbReference type="ARBA" id="ARBA00022801"/>
    </source>
</evidence>
<reference evidence="3 4" key="1">
    <citation type="submission" date="2023-10" db="EMBL/GenBank/DDBJ databases">
        <title>The complete genome sequence of Methanoculleus receptaculi DSM 18860.</title>
        <authorList>
            <person name="Lai S.-J."/>
            <person name="You Y.-T."/>
            <person name="Chen S.-C."/>
        </authorList>
    </citation>
    <scope>NUCLEOTIDE SEQUENCE [LARGE SCALE GENOMIC DNA]</scope>
    <source>
        <strain evidence="3 4">DSM 18860</strain>
    </source>
</reference>
<sequence length="141" mass="15564">MILSSSEIVRRLHDGDLVIEPYHAASQQPASYDLRACETTVLPRGECRLVASIERVELPEDLAGTLRCRSSFARRGVLLGGGFVDPGFRGHLTLCLTNAGREEIHVQEGDRVVQIVLHEVLNADRAYAGRYQDSVGVVHTR</sequence>
<dbReference type="SUPFAM" id="SSF51283">
    <property type="entry name" value="dUTPase-like"/>
    <property type="match status" value="1"/>
</dbReference>